<protein>
    <submittedName>
        <fullName evidence="2">Uncharacterized protein</fullName>
    </submittedName>
</protein>
<gene>
    <name evidence="2" type="ORF">ILYODFUR_032755</name>
</gene>
<evidence type="ECO:0000313" key="2">
    <source>
        <dbReference type="EMBL" id="MEQ2234550.1"/>
    </source>
</evidence>
<accession>A0ABV0TNS6</accession>
<dbReference type="Proteomes" id="UP001482620">
    <property type="component" value="Unassembled WGS sequence"/>
</dbReference>
<evidence type="ECO:0000313" key="3">
    <source>
        <dbReference type="Proteomes" id="UP001482620"/>
    </source>
</evidence>
<name>A0ABV0TNS6_9TELE</name>
<feature type="non-terminal residue" evidence="2">
    <location>
        <position position="1"/>
    </location>
</feature>
<sequence length="54" mass="5958">TCPSKHFDDGGLISMTGTLHDSHRLSVKTWTEEESDRADSILSRSCTHTRTGPV</sequence>
<reference evidence="2 3" key="1">
    <citation type="submission" date="2021-06" db="EMBL/GenBank/DDBJ databases">
        <authorList>
            <person name="Palmer J.M."/>
        </authorList>
    </citation>
    <scope>NUCLEOTIDE SEQUENCE [LARGE SCALE GENOMIC DNA]</scope>
    <source>
        <strain evidence="3">if_2019</strain>
        <tissue evidence="2">Muscle</tissue>
    </source>
</reference>
<evidence type="ECO:0000256" key="1">
    <source>
        <dbReference type="SAM" id="MobiDB-lite"/>
    </source>
</evidence>
<comment type="caution">
    <text evidence="2">The sequence shown here is derived from an EMBL/GenBank/DDBJ whole genome shotgun (WGS) entry which is preliminary data.</text>
</comment>
<feature type="region of interest" description="Disordered" evidence="1">
    <location>
        <begin position="30"/>
        <end position="54"/>
    </location>
</feature>
<proteinExistence type="predicted"/>
<organism evidence="2 3">
    <name type="scientific">Ilyodon furcidens</name>
    <name type="common">goldbreast splitfin</name>
    <dbReference type="NCBI Taxonomy" id="33524"/>
    <lineage>
        <taxon>Eukaryota</taxon>
        <taxon>Metazoa</taxon>
        <taxon>Chordata</taxon>
        <taxon>Craniata</taxon>
        <taxon>Vertebrata</taxon>
        <taxon>Euteleostomi</taxon>
        <taxon>Actinopterygii</taxon>
        <taxon>Neopterygii</taxon>
        <taxon>Teleostei</taxon>
        <taxon>Neoteleostei</taxon>
        <taxon>Acanthomorphata</taxon>
        <taxon>Ovalentaria</taxon>
        <taxon>Atherinomorphae</taxon>
        <taxon>Cyprinodontiformes</taxon>
        <taxon>Goodeidae</taxon>
        <taxon>Ilyodon</taxon>
    </lineage>
</organism>
<dbReference type="EMBL" id="JAHRIQ010040158">
    <property type="protein sequence ID" value="MEQ2234550.1"/>
    <property type="molecule type" value="Genomic_DNA"/>
</dbReference>
<feature type="compositionally biased region" description="Polar residues" evidence="1">
    <location>
        <begin position="42"/>
        <end position="54"/>
    </location>
</feature>
<keyword evidence="3" id="KW-1185">Reference proteome</keyword>